<dbReference type="GO" id="GO:0055130">
    <property type="term" value="P:D-alanine catabolic process"/>
    <property type="evidence" value="ECO:0007669"/>
    <property type="project" value="TreeGrafter"/>
</dbReference>
<dbReference type="NCBIfam" id="NF001933">
    <property type="entry name" value="PRK00711.1"/>
    <property type="match status" value="1"/>
</dbReference>
<dbReference type="PANTHER" id="PTHR13847">
    <property type="entry name" value="SARCOSINE DEHYDROGENASE-RELATED"/>
    <property type="match status" value="1"/>
</dbReference>
<keyword evidence="5" id="KW-1185">Reference proteome</keyword>
<name>H6SQX2_PARPM</name>
<evidence type="ECO:0000256" key="2">
    <source>
        <dbReference type="ARBA" id="ARBA00023002"/>
    </source>
</evidence>
<dbReference type="GO" id="GO:0005737">
    <property type="term" value="C:cytoplasm"/>
    <property type="evidence" value="ECO:0007669"/>
    <property type="project" value="TreeGrafter"/>
</dbReference>
<dbReference type="SUPFAM" id="SSF54373">
    <property type="entry name" value="FAD-linked reductases, C-terminal domain"/>
    <property type="match status" value="1"/>
</dbReference>
<dbReference type="STRING" id="1150469.RSPPHO_00811"/>
<dbReference type="PATRIC" id="fig|1150469.3.peg.933"/>
<dbReference type="InterPro" id="IPR036188">
    <property type="entry name" value="FAD/NAD-bd_sf"/>
</dbReference>
<dbReference type="Proteomes" id="UP000033220">
    <property type="component" value="Chromosome DSM 122"/>
</dbReference>
<feature type="domain" description="FAD dependent oxidoreductase" evidence="3">
    <location>
        <begin position="46"/>
        <end position="443"/>
    </location>
</feature>
<dbReference type="PANTHER" id="PTHR13847:SF280">
    <property type="entry name" value="D-AMINO ACID DEHYDROGENASE"/>
    <property type="match status" value="1"/>
</dbReference>
<dbReference type="EC" id="1.4.99.1" evidence="4"/>
<dbReference type="AlphaFoldDB" id="H6SQX2"/>
<sequence>MGGVWGGLPPQPSLFCRFVKTTYKNGQGRVSDRASPRVRSQTTVSVIVLGAGVVGVTTAWYLAQAGHAVTVVDRRPGVGLETSFANGGQISVCHTHPWAGPEAPRQVLGWLGRPDAPLVVRPLRWDPPLWAWGLRFLANCTPSAFTRNMERAVRVALYSRAQLKALRTEIGLEYDQRTQGILKIYRSPAVLETGLAAMAAARAWGLEQRALDADACVALEPALEDARPTLAGGILAPDDESGDAHRFTRALAERARGLGVLFYEATTVVALEAQGGRICRVMTDQGPLEADWVVVALGSESPRLLRPLGLRLPVYPAKGYSITVDVPPEGLAPTVSLTDEEKRMVYSRLGNRLRAAGTAELAGWDPQLRPERAALIRRETQALFPRAGKIAEAEAWCGLRPTTPDSVPLLGRVAKYDNLVLNTGHGTLGWTMACGSGRLVADLLGGRTPEIALDGLGLDRFLLAG</sequence>
<dbReference type="InterPro" id="IPR006076">
    <property type="entry name" value="FAD-dep_OxRdtase"/>
</dbReference>
<dbReference type="SUPFAM" id="SSF51905">
    <property type="entry name" value="FAD/NAD(P)-binding domain"/>
    <property type="match status" value="1"/>
</dbReference>
<dbReference type="GO" id="GO:0005886">
    <property type="term" value="C:plasma membrane"/>
    <property type="evidence" value="ECO:0007669"/>
    <property type="project" value="TreeGrafter"/>
</dbReference>
<protein>
    <submittedName>
        <fullName evidence="4">FAD dependent oxidoreductase</fullName>
        <ecNumber evidence="4">1.4.99.1</ecNumber>
    </submittedName>
</protein>
<dbReference type="EMBL" id="HE663493">
    <property type="protein sequence ID" value="CCG07437.1"/>
    <property type="molecule type" value="Genomic_DNA"/>
</dbReference>
<keyword evidence="2 4" id="KW-0560">Oxidoreductase</keyword>
<dbReference type="GO" id="GO:0008718">
    <property type="term" value="F:D-amino-acid dehydrogenase activity"/>
    <property type="evidence" value="ECO:0007669"/>
    <property type="project" value="TreeGrafter"/>
</dbReference>
<reference evidence="4 5" key="1">
    <citation type="submission" date="2012-02" db="EMBL/GenBank/DDBJ databases">
        <title>Shotgun genome sequence of Phaeospirillum photometricum DSM 122.</title>
        <authorList>
            <person name="Duquesne K."/>
            <person name="Sturgis J."/>
        </authorList>
    </citation>
    <scope>NUCLEOTIDE SEQUENCE [LARGE SCALE GENOMIC DNA]</scope>
    <source>
        <strain evidence="5">DSM122</strain>
    </source>
</reference>
<dbReference type="Pfam" id="PF01266">
    <property type="entry name" value="DAO"/>
    <property type="match status" value="1"/>
</dbReference>
<evidence type="ECO:0000313" key="5">
    <source>
        <dbReference type="Proteomes" id="UP000033220"/>
    </source>
</evidence>
<organism evidence="4 5">
    <name type="scientific">Pararhodospirillum photometricum DSM 122</name>
    <dbReference type="NCBI Taxonomy" id="1150469"/>
    <lineage>
        <taxon>Bacteria</taxon>
        <taxon>Pseudomonadati</taxon>
        <taxon>Pseudomonadota</taxon>
        <taxon>Alphaproteobacteria</taxon>
        <taxon>Rhodospirillales</taxon>
        <taxon>Rhodospirillaceae</taxon>
        <taxon>Pararhodospirillum</taxon>
    </lineage>
</organism>
<dbReference type="KEGG" id="rpm:RSPPHO_00811"/>
<dbReference type="Gene3D" id="3.50.50.60">
    <property type="entry name" value="FAD/NAD(P)-binding domain"/>
    <property type="match status" value="2"/>
</dbReference>
<accession>H6SQX2</accession>
<evidence type="ECO:0000259" key="3">
    <source>
        <dbReference type="Pfam" id="PF01266"/>
    </source>
</evidence>
<dbReference type="eggNOG" id="COG0665">
    <property type="taxonomic scope" value="Bacteria"/>
</dbReference>
<dbReference type="HOGENOM" id="CLU_007884_9_2_5"/>
<evidence type="ECO:0000313" key="4">
    <source>
        <dbReference type="EMBL" id="CCG07437.1"/>
    </source>
</evidence>
<comment type="similarity">
    <text evidence="1">Belongs to the DadA oxidoreductase family.</text>
</comment>
<evidence type="ECO:0000256" key="1">
    <source>
        <dbReference type="ARBA" id="ARBA00009410"/>
    </source>
</evidence>
<proteinExistence type="inferred from homology"/>
<gene>
    <name evidence="4" type="ORF">RSPPHO_00811</name>
</gene>
<dbReference type="Gene3D" id="3.30.9.10">
    <property type="entry name" value="D-Amino Acid Oxidase, subunit A, domain 2"/>
    <property type="match status" value="1"/>
</dbReference>